<protein>
    <submittedName>
        <fullName evidence="2">Protein rds1</fullName>
    </submittedName>
</protein>
<feature type="chain" id="PRO_5021786402" evidence="1">
    <location>
        <begin position="20"/>
        <end position="309"/>
    </location>
</feature>
<proteinExistence type="predicted"/>
<dbReference type="PANTHER" id="PTHR31694">
    <property type="entry name" value="DESICCATION-LIKE PROTEIN"/>
    <property type="match status" value="1"/>
</dbReference>
<organism evidence="2 3">
    <name type="scientific">Lachnellula willkommii</name>
    <dbReference type="NCBI Taxonomy" id="215461"/>
    <lineage>
        <taxon>Eukaryota</taxon>
        <taxon>Fungi</taxon>
        <taxon>Dikarya</taxon>
        <taxon>Ascomycota</taxon>
        <taxon>Pezizomycotina</taxon>
        <taxon>Leotiomycetes</taxon>
        <taxon>Helotiales</taxon>
        <taxon>Lachnaceae</taxon>
        <taxon>Lachnellula</taxon>
    </lineage>
</organism>
<dbReference type="Proteomes" id="UP000315522">
    <property type="component" value="Unassembled WGS sequence"/>
</dbReference>
<sequence length="309" mass="32265">MRFSTISCMALTSIMGVSALALPPMTKRQAMDIDPVILQYALTLEHLENAFYKQALSKWDQKAFTDAGFPASFYDQLKYVAHDEEGHVIYLEAGLTAAGAKPVAACTYSFPMTDPKSFVALASVIEGVGVSAYLGAAADITSKAYLTAAGSILVTEALHQSAQRNAIGEIPMANVFGTPMGLNAVYTIASGFITACPSTNMALPVKAYPSLTLIGGQPTSVVASIQLKPKTIPTGTFYATFVSGLDIVPVAVTVANGVVTAPVPSQAAGQSYVFLTSDNSGNVTDSFILAGPTIVEITPSSPTFNLTIT</sequence>
<evidence type="ECO:0000256" key="1">
    <source>
        <dbReference type="SAM" id="SignalP"/>
    </source>
</evidence>
<dbReference type="Pfam" id="PF13668">
    <property type="entry name" value="Ferritin_2"/>
    <property type="match status" value="1"/>
</dbReference>
<dbReference type="InterPro" id="IPR009078">
    <property type="entry name" value="Ferritin-like_SF"/>
</dbReference>
<evidence type="ECO:0000313" key="3">
    <source>
        <dbReference type="Proteomes" id="UP000315522"/>
    </source>
</evidence>
<dbReference type="Gene3D" id="1.20.1260.10">
    <property type="match status" value="1"/>
</dbReference>
<dbReference type="AlphaFoldDB" id="A0A559M3C4"/>
<dbReference type="InterPro" id="IPR052965">
    <property type="entry name" value="Pigment-catalase-like"/>
</dbReference>
<dbReference type="EMBL" id="QGML01002413">
    <property type="protein sequence ID" value="TVY87478.1"/>
    <property type="molecule type" value="Genomic_DNA"/>
</dbReference>
<dbReference type="InterPro" id="IPR012347">
    <property type="entry name" value="Ferritin-like"/>
</dbReference>
<comment type="caution">
    <text evidence="2">The sequence shown here is derived from an EMBL/GenBank/DDBJ whole genome shotgun (WGS) entry which is preliminary data.</text>
</comment>
<evidence type="ECO:0000313" key="2">
    <source>
        <dbReference type="EMBL" id="TVY87478.1"/>
    </source>
</evidence>
<feature type="signal peptide" evidence="1">
    <location>
        <begin position="1"/>
        <end position="19"/>
    </location>
</feature>
<keyword evidence="3" id="KW-1185">Reference proteome</keyword>
<name>A0A559M3C4_9HELO</name>
<dbReference type="SUPFAM" id="SSF47240">
    <property type="entry name" value="Ferritin-like"/>
    <property type="match status" value="1"/>
</dbReference>
<dbReference type="PANTHER" id="PTHR31694:SF26">
    <property type="entry name" value="OS05G0151100 PROTEIN"/>
    <property type="match status" value="1"/>
</dbReference>
<accession>A0A559M3C4</accession>
<reference evidence="2 3" key="1">
    <citation type="submission" date="2018-05" db="EMBL/GenBank/DDBJ databases">
        <title>Genome sequencing and assembly of the regulated plant pathogen Lachnellula willkommii and related sister species for the development of diagnostic species identification markers.</title>
        <authorList>
            <person name="Giroux E."/>
            <person name="Bilodeau G."/>
        </authorList>
    </citation>
    <scope>NUCLEOTIDE SEQUENCE [LARGE SCALE GENOMIC DNA]</scope>
    <source>
        <strain evidence="2 3">CBS 172.35</strain>
    </source>
</reference>
<gene>
    <name evidence="2" type="primary">rds1_3</name>
    <name evidence="2" type="ORF">LAWI1_G006830</name>
</gene>
<keyword evidence="1" id="KW-0732">Signal</keyword>